<dbReference type="OrthoDB" id="1121111at2"/>
<evidence type="ECO:0000256" key="3">
    <source>
        <dbReference type="ARBA" id="ARBA00022833"/>
    </source>
</evidence>
<dbReference type="Pfam" id="PF01258">
    <property type="entry name" value="zf-dskA_traR"/>
    <property type="match status" value="1"/>
</dbReference>
<dbReference type="Gene3D" id="1.20.120.910">
    <property type="entry name" value="DksA, coiled-coil domain"/>
    <property type="match status" value="1"/>
</dbReference>
<feature type="domain" description="Zinc finger DksA/TraR C4-type" evidence="5">
    <location>
        <begin position="76"/>
        <end position="105"/>
    </location>
</feature>
<dbReference type="EMBL" id="FNVO01000011">
    <property type="protein sequence ID" value="SEG77105.1"/>
    <property type="molecule type" value="Genomic_DNA"/>
</dbReference>
<dbReference type="PROSITE" id="PS51128">
    <property type="entry name" value="ZF_DKSA_2"/>
    <property type="match status" value="1"/>
</dbReference>
<dbReference type="InterPro" id="IPR000962">
    <property type="entry name" value="Znf_DskA_TraR"/>
</dbReference>
<dbReference type="Proteomes" id="UP000236723">
    <property type="component" value="Unassembled WGS sequence"/>
</dbReference>
<keyword evidence="1" id="KW-0479">Metal-binding</keyword>
<gene>
    <name evidence="6" type="ORF">SAMN04489712_111249</name>
</gene>
<evidence type="ECO:0000259" key="5">
    <source>
        <dbReference type="Pfam" id="PF01258"/>
    </source>
</evidence>
<evidence type="ECO:0000313" key="7">
    <source>
        <dbReference type="Proteomes" id="UP000236723"/>
    </source>
</evidence>
<keyword evidence="3" id="KW-0862">Zinc</keyword>
<name>A0A1H6CX77_9ACTN</name>
<dbReference type="GO" id="GO:0008270">
    <property type="term" value="F:zinc ion binding"/>
    <property type="evidence" value="ECO:0007669"/>
    <property type="project" value="UniProtKB-KW"/>
</dbReference>
<accession>A0A1H6CX77</accession>
<proteinExistence type="predicted"/>
<reference evidence="7" key="1">
    <citation type="submission" date="2016-10" db="EMBL/GenBank/DDBJ databases">
        <authorList>
            <person name="Varghese N."/>
            <person name="Submissions S."/>
        </authorList>
    </citation>
    <scope>NUCLEOTIDE SEQUENCE [LARGE SCALE GENOMIC DNA]</scope>
    <source>
        <strain evidence="7">DSM 43163</strain>
    </source>
</reference>
<sequence>MATDAPGRLSSVQLQALRERIEADLSWRAIRLDQLVTRLREDPLSGTERPGLLAEVIAAETHLAELRRALERIGEGDFGRCERCGDPIGYALLKLRPLTSRCATCR</sequence>
<keyword evidence="7" id="KW-1185">Reference proteome</keyword>
<dbReference type="AlphaFoldDB" id="A0A1H6CX77"/>
<evidence type="ECO:0000313" key="6">
    <source>
        <dbReference type="EMBL" id="SEG77105.1"/>
    </source>
</evidence>
<dbReference type="RefSeq" id="WP_103940370.1">
    <property type="nucleotide sequence ID" value="NZ_FNVO01000011.1"/>
</dbReference>
<evidence type="ECO:0000256" key="4">
    <source>
        <dbReference type="PROSITE-ProRule" id="PRU00510"/>
    </source>
</evidence>
<organism evidence="6 7">
    <name type="scientific">Thermomonospora echinospora</name>
    <dbReference type="NCBI Taxonomy" id="1992"/>
    <lineage>
        <taxon>Bacteria</taxon>
        <taxon>Bacillati</taxon>
        <taxon>Actinomycetota</taxon>
        <taxon>Actinomycetes</taxon>
        <taxon>Streptosporangiales</taxon>
        <taxon>Thermomonosporaceae</taxon>
        <taxon>Thermomonospora</taxon>
    </lineage>
</organism>
<evidence type="ECO:0000256" key="1">
    <source>
        <dbReference type="ARBA" id="ARBA00022723"/>
    </source>
</evidence>
<evidence type="ECO:0000256" key="2">
    <source>
        <dbReference type="ARBA" id="ARBA00022771"/>
    </source>
</evidence>
<feature type="zinc finger region" description="dksA C4-type" evidence="4">
    <location>
        <begin position="81"/>
        <end position="105"/>
    </location>
</feature>
<keyword evidence="2" id="KW-0863">Zinc-finger</keyword>
<protein>
    <submittedName>
        <fullName evidence="6">Transcriptional regulator, TraR/DksA family</fullName>
    </submittedName>
</protein>